<feature type="region of interest" description="Disordered" evidence="1">
    <location>
        <begin position="33"/>
        <end position="58"/>
    </location>
</feature>
<sequence>MLPQALPVASRALRPAVALALGAVLVTSACGSSTPSSVATPAGGGDATPATTEAGSGAETVGANGIRLEAQLAPGGPGGVAVGAGIAATPGYVVQYTVTNTTSEPVLARDVVPRDLGSATLAADVDREHVWVYEQDGVLRLSKQGFAPAPNVRFAAAPVVGGHTIAPGASLTGRAYAVSPPRLHVPAESFEAPRTPVDPSVAQWQFCLQVDGEVAQARPSAVGDGVVQVAATAPAGDDLVCTPATPIPRA</sequence>
<dbReference type="Proteomes" id="UP001500427">
    <property type="component" value="Unassembled WGS sequence"/>
</dbReference>
<keyword evidence="4" id="KW-1185">Reference proteome</keyword>
<evidence type="ECO:0000256" key="2">
    <source>
        <dbReference type="SAM" id="SignalP"/>
    </source>
</evidence>
<proteinExistence type="predicted"/>
<dbReference type="EMBL" id="BAABIW010000028">
    <property type="protein sequence ID" value="GAA5035826.1"/>
    <property type="molecule type" value="Genomic_DNA"/>
</dbReference>
<feature type="chain" id="PRO_5046218372" description="DUF4232 domain-containing protein" evidence="2">
    <location>
        <begin position="21"/>
        <end position="250"/>
    </location>
</feature>
<protein>
    <recommendedName>
        <fullName evidence="5">DUF4232 domain-containing protein</fullName>
    </recommendedName>
</protein>
<evidence type="ECO:0000313" key="3">
    <source>
        <dbReference type="EMBL" id="GAA5035826.1"/>
    </source>
</evidence>
<comment type="caution">
    <text evidence="3">The sequence shown here is derived from an EMBL/GenBank/DDBJ whole genome shotgun (WGS) entry which is preliminary data.</text>
</comment>
<accession>A0ABP9JNQ4</accession>
<reference evidence="4" key="1">
    <citation type="journal article" date="2019" name="Int. J. Syst. Evol. Microbiol.">
        <title>The Global Catalogue of Microorganisms (GCM) 10K type strain sequencing project: providing services to taxonomists for standard genome sequencing and annotation.</title>
        <authorList>
            <consortium name="The Broad Institute Genomics Platform"/>
            <consortium name="The Broad Institute Genome Sequencing Center for Infectious Disease"/>
            <person name="Wu L."/>
            <person name="Ma J."/>
        </authorList>
    </citation>
    <scope>NUCLEOTIDE SEQUENCE [LARGE SCALE GENOMIC DNA]</scope>
    <source>
        <strain evidence="4">JCM 17687</strain>
    </source>
</reference>
<name>A0ABP9JNQ4_9MICO</name>
<gene>
    <name evidence="3" type="ORF">GCM10023258_38130</name>
</gene>
<keyword evidence="2" id="KW-0732">Signal</keyword>
<organism evidence="3 4">
    <name type="scientific">Terrabacter aeriphilus</name>
    <dbReference type="NCBI Taxonomy" id="515662"/>
    <lineage>
        <taxon>Bacteria</taxon>
        <taxon>Bacillati</taxon>
        <taxon>Actinomycetota</taxon>
        <taxon>Actinomycetes</taxon>
        <taxon>Micrococcales</taxon>
        <taxon>Intrasporangiaceae</taxon>
        <taxon>Terrabacter</taxon>
    </lineage>
</organism>
<evidence type="ECO:0000313" key="4">
    <source>
        <dbReference type="Proteomes" id="UP001500427"/>
    </source>
</evidence>
<evidence type="ECO:0000256" key="1">
    <source>
        <dbReference type="SAM" id="MobiDB-lite"/>
    </source>
</evidence>
<feature type="signal peptide" evidence="2">
    <location>
        <begin position="1"/>
        <end position="20"/>
    </location>
</feature>
<evidence type="ECO:0008006" key="5">
    <source>
        <dbReference type="Google" id="ProtNLM"/>
    </source>
</evidence>